<evidence type="ECO:0000256" key="3">
    <source>
        <dbReference type="PROSITE-ProRule" id="PRU00076"/>
    </source>
</evidence>
<keyword evidence="1" id="KW-0732">Signal</keyword>
<proteinExistence type="predicted"/>
<name>A0A6S7HD45_PARCT</name>
<dbReference type="PROSITE" id="PS50026">
    <property type="entry name" value="EGF_3"/>
    <property type="match status" value="1"/>
</dbReference>
<evidence type="ECO:0000313" key="5">
    <source>
        <dbReference type="Proteomes" id="UP001152795"/>
    </source>
</evidence>
<dbReference type="PROSITE" id="PS01186">
    <property type="entry name" value="EGF_2"/>
    <property type="match status" value="1"/>
</dbReference>
<dbReference type="EMBL" id="CACRXK020004497">
    <property type="protein sequence ID" value="CAB4002964.1"/>
    <property type="molecule type" value="Genomic_DNA"/>
</dbReference>
<dbReference type="SMART" id="SM00181">
    <property type="entry name" value="EGF"/>
    <property type="match status" value="6"/>
</dbReference>
<dbReference type="PROSITE" id="PS00022">
    <property type="entry name" value="EGF_1"/>
    <property type="match status" value="2"/>
</dbReference>
<gene>
    <name evidence="4" type="ORF">PACLA_8A033589</name>
</gene>
<dbReference type="Pfam" id="PF23283">
    <property type="entry name" value="D8C_UMOD"/>
    <property type="match status" value="1"/>
</dbReference>
<keyword evidence="5" id="KW-1185">Reference proteome</keyword>
<comment type="caution">
    <text evidence="3">Lacks conserved residue(s) required for the propagation of feature annotation.</text>
</comment>
<dbReference type="Gene3D" id="2.10.25.10">
    <property type="entry name" value="Laminin"/>
    <property type="match status" value="4"/>
</dbReference>
<dbReference type="SUPFAM" id="SSF82671">
    <property type="entry name" value="SEA domain"/>
    <property type="match status" value="3"/>
</dbReference>
<evidence type="ECO:0000313" key="4">
    <source>
        <dbReference type="EMBL" id="CAB4002964.1"/>
    </source>
</evidence>
<dbReference type="Gene3D" id="3.30.70.960">
    <property type="entry name" value="SEA domain"/>
    <property type="match status" value="1"/>
</dbReference>
<dbReference type="PANTHER" id="PTHR24033:SF193">
    <property type="entry name" value="NETRIN-G1-RELATED"/>
    <property type="match status" value="1"/>
</dbReference>
<feature type="disulfide bond" evidence="3">
    <location>
        <begin position="847"/>
        <end position="856"/>
    </location>
</feature>
<keyword evidence="3" id="KW-0245">EGF-like domain</keyword>
<dbReference type="PROSITE" id="PS50024">
    <property type="entry name" value="SEA"/>
    <property type="match status" value="3"/>
</dbReference>
<dbReference type="InterPro" id="IPR057774">
    <property type="entry name" value="D8C_UMOD/GP2/OIT3-like"/>
</dbReference>
<dbReference type="InterPro" id="IPR000742">
    <property type="entry name" value="EGF"/>
</dbReference>
<dbReference type="AlphaFoldDB" id="A0A6S7HD45"/>
<reference evidence="4" key="1">
    <citation type="submission" date="2020-04" db="EMBL/GenBank/DDBJ databases">
        <authorList>
            <person name="Alioto T."/>
            <person name="Alioto T."/>
            <person name="Gomez Garrido J."/>
        </authorList>
    </citation>
    <scope>NUCLEOTIDE SEQUENCE</scope>
    <source>
        <strain evidence="4">A484AB</strain>
    </source>
</reference>
<organism evidence="4 5">
    <name type="scientific">Paramuricea clavata</name>
    <name type="common">Red gorgonian</name>
    <name type="synonym">Violescent sea-whip</name>
    <dbReference type="NCBI Taxonomy" id="317549"/>
    <lineage>
        <taxon>Eukaryota</taxon>
        <taxon>Metazoa</taxon>
        <taxon>Cnidaria</taxon>
        <taxon>Anthozoa</taxon>
        <taxon>Octocorallia</taxon>
        <taxon>Malacalcyonacea</taxon>
        <taxon>Plexauridae</taxon>
        <taxon>Paramuricea</taxon>
    </lineage>
</organism>
<dbReference type="InterPro" id="IPR051830">
    <property type="entry name" value="NOTCH_homolog"/>
</dbReference>
<evidence type="ECO:0000256" key="1">
    <source>
        <dbReference type="ARBA" id="ARBA00022729"/>
    </source>
</evidence>
<dbReference type="InterPro" id="IPR000082">
    <property type="entry name" value="SEA_dom"/>
</dbReference>
<accession>A0A6S7HD45</accession>
<dbReference type="InterPro" id="IPR036364">
    <property type="entry name" value="SEA_dom_sf"/>
</dbReference>
<dbReference type="PANTHER" id="PTHR24033">
    <property type="entry name" value="EGF-LIKE DOMAIN-CONTAINING PROTEIN"/>
    <property type="match status" value="1"/>
</dbReference>
<evidence type="ECO:0000256" key="2">
    <source>
        <dbReference type="ARBA" id="ARBA00023157"/>
    </source>
</evidence>
<dbReference type="Proteomes" id="UP001152795">
    <property type="component" value="Unassembled WGS sequence"/>
</dbReference>
<keyword evidence="2 3" id="KW-1015">Disulfide bond</keyword>
<sequence>MVYRMMSYILVSIVTAFTLLSPSDSTPGNCYGTHYKTINDPRRSTGYDVSAANHTRNHLCDRHLLQDNAWYRFSSEAGGEMPTTKPKLGSCGTYIPIWMNGSHPTIEDRIVARKACAYVPFAFPFGCGYSYNIHVRNCSGYYIYQLKTTAHCILAYCAGSKVYNCSTDPGSCIANRPPYISMPDQFYAFENSEFQLSINATDPEGYVMYRHEYLPNKTVSKVSIDDETVTISINQSGKVSLRITDGEDAKSSLHTINIIALPCPCMNEGKCKSNKSVSTVQKDFSDFTCDCIQPSSGKLCELSPCTNLPCYPRVICTITSDSYECGKCLASYHGDGKDCELILTDDIVVIVSELRITSGLKWDDGLSNKTSFAYKNLTVDIVNQISSAYGGTKEFLNIEVIRYRNEGVIVVEFQVVLKEKVNDPLEPLRTRAMQNDPGVFTIDPNSVREKENRPPYISMPDRYYALKDSEFQLVFIATDPEGYPLRYSYLSNTTISSVLVDQKRKLVNISVKESGSVSLKVRDYGGIEYVHTIQIVTIPCSCQNGGKCCNLQKNVSTVREDLSNFTCDCIQPYSGNLCQLSPCTNLPCFPGVICTVKSDSYECGKCPASYDGDGKDCELILTDNIVVIVSEMKITSGLKWDDGLSNEMSFTYKNLTVNIVNKITSAYGGTKEFLNVEVIRYRNESVVVVEFQVVLKEKMNDPLEPLRTRAMQNDSGIFTIDPNSVRQKENRPPYINMHDRYFALKDSEFQLVINATDPEGYPLRYNYLSNTTISSVSVDQNRKLVKISVKESGRVSLTVRDYGGLKYIHTIEVVTISCSCKNGGKCYNLQKNVSTVREDFSNFKCACVKPYTGRLCEVSPCDNLPCFPGVTCSVEDGRYKCGVCPATLRGDGKACQLILTDDTVVIEGEMKITFGLQWNDDLLNKTSLFYKQQTAKIVTKIAQAYADTKEFLNVVVIRYRKGSVVVEFQVVLKKKMDDPLKPLRTRAMQNKFGIFIVDQYSVKEKNSIEVEGTLNVVSGVEWKDDLKDKDSSYFKTVSSEVAIEIDKVYANEKEFVYVFVTSFRSSINKVVVEFKLVWRKKTNDPLEKLQNEIKDGKLGKLGIEKDSVKENGEAPTVSSNDPSYFGLHKAIFIVVVCLVSVLALVSMVVCGICIKKKHVSIIMLTTHQDDCYEFCPNNGGQDSHFEMKKQPARNQVVDICSVGKRP</sequence>
<protein>
    <submittedName>
        <fullName evidence="4">Onco -induced transcript 3 -like</fullName>
    </submittedName>
</protein>
<comment type="caution">
    <text evidence="4">The sequence shown here is derived from an EMBL/GenBank/DDBJ whole genome shotgun (WGS) entry which is preliminary data.</text>
</comment>
<dbReference type="OrthoDB" id="5987826at2759"/>
<dbReference type="Pfam" id="PF01390">
    <property type="entry name" value="SEA"/>
    <property type="match status" value="4"/>
</dbReference>